<keyword evidence="2" id="KW-1185">Reference proteome</keyword>
<sequence length="1454" mass="160095">MGDLGNEGRRQRSPTSLTWDRTTEATINIKGLTREGYAVFQLASQDLGTSLFWLQDHWLVELGVKNYGDFHKSEKRKMLFQHLSQAYTLDDGSHDLGGSGGVASVSLRTDLMLPWLLYKFIHSSDDNGRSPISSTVSTWLQISVDGLRRVPAARAFTAEAQFEGRLTSDRLTLDFTNGAVEGWGEAVASPRLRDGWARFLAGAGKLSNLRIPGDAHSVVSVLLFVVSNLTSRVGEPRQRFAPGAAAVLAFCCKALALGMEAYILFHHIPTQDPGMQDRLEELRCMEHRRRLDPQAIVAAIRRAREVAGSSNQTVTAVIGLKDLDSKISYAMAKLHRDKMKDAFRGAASLAMAWDPGGYSRRSYNVGLVAETAVPGDPIAGDMCPKAIRKKVDLQYIADDPELAEVWASDKMDREAAFLNMCVVLTEIAQLTDRPLADFCLAPGLHLRPVQNGERRLPLEGAQVLFNQDQVEASVEIPPEFWAFKFPIVSHTTDRSSINSSLLHFLIAQKYLFVPWFDPLHALWNALKNSAKRVGPWCGRKKGYMWKKVLEFVTICNMNSGPYRSGQWFDLKKEACRRWCQIYNESSPEFLEVASKFGAAIGVDSASASGIQEIFGRMGKLRSCNEVGPHLKLMRFVSINDCWEWHKKELWGLRAVLKLMSDEHGKGDGLSTVVHAGTSRGATDGDVQQEISKQAGTVKKAFSFINDDLYSSLSIFVTTTCAQRHQYGFRSSQVKTIAQGKNYDYKLQTGAWEDEFIQTVATCMNDVTKIGEMGLVSANDPDGQRGAEAFEFMMRVLKERYDSIAPELFCYPGKFRLALGQGLSTQGKLKVRRDIIMFDWKLILEVEKAALSRPDAKQLLGDIFWLRWPINRLAFGQNERELGAELDIADGFIRTATAATEHWPDSKGPEDVHQHIRDEGRAKRNTTIAPNRLYRAQQECNIAGSRGMKTFQLSDEEVSHNICHRDNQDSLAAEFSGDQTLLTPALRRILDRGFEYSSPNGQSYAKACSAWAWLQAWAKLGSNRPNLLSSWHGRMVPELSILLHSPSGSAMVVVSQQLWSLFVCDLDRGRKGDVSYFRMRSGKGAFHDYFVTNPSDYKVANISKITFLAGVGRVLLASEEPMTPLAAALLAGMPLALDHMKDVANLMGLDLGDPATITAGAAREKLTELTFAGFPELIAKCAAALRKHSEDDLGAEELGEDFISMLDEILAHDAQNCSEIQAFRTVLKKQRVKRMIEKRKTRREAKRAVADEKGKKKLFKGKLSSGISAKLAIAKVAAASGPELPAGGPAVDPDGGLAGAGAGIAAGSGAAPPPLPPHKKAKAGKAEGGALIAHGSKAPRSEPFGPWHIAEIYTGGICIGWEARCLDHVDPAAPHHLCVKHVTMGKGKDGNPGLSYETCRMRVKQWLLIGRGIPEAGRNRHVYTDARTKDLLPSPEADLDAAAAAELRKREAAAK</sequence>
<reference evidence="1" key="1">
    <citation type="submission" date="2023-10" db="EMBL/GenBank/DDBJ databases">
        <authorList>
            <person name="Chen Y."/>
            <person name="Shah S."/>
            <person name="Dougan E. K."/>
            <person name="Thang M."/>
            <person name="Chan C."/>
        </authorList>
    </citation>
    <scope>NUCLEOTIDE SEQUENCE [LARGE SCALE GENOMIC DNA]</scope>
</reference>
<organism evidence="1 2">
    <name type="scientific">Prorocentrum cordatum</name>
    <dbReference type="NCBI Taxonomy" id="2364126"/>
    <lineage>
        <taxon>Eukaryota</taxon>
        <taxon>Sar</taxon>
        <taxon>Alveolata</taxon>
        <taxon>Dinophyceae</taxon>
        <taxon>Prorocentrales</taxon>
        <taxon>Prorocentraceae</taxon>
        <taxon>Prorocentrum</taxon>
    </lineage>
</organism>
<accession>A0ABN9UZD1</accession>
<proteinExistence type="predicted"/>
<name>A0ABN9UZD1_9DINO</name>
<comment type="caution">
    <text evidence="1">The sequence shown here is derived from an EMBL/GenBank/DDBJ whole genome shotgun (WGS) entry which is preliminary data.</text>
</comment>
<dbReference type="Proteomes" id="UP001189429">
    <property type="component" value="Unassembled WGS sequence"/>
</dbReference>
<gene>
    <name evidence="1" type="ORF">PCOR1329_LOCUS52485</name>
</gene>
<evidence type="ECO:0000313" key="2">
    <source>
        <dbReference type="Proteomes" id="UP001189429"/>
    </source>
</evidence>
<evidence type="ECO:0000313" key="1">
    <source>
        <dbReference type="EMBL" id="CAK0864691.1"/>
    </source>
</evidence>
<protein>
    <submittedName>
        <fullName evidence="1">Uncharacterized protein</fullName>
    </submittedName>
</protein>
<dbReference type="EMBL" id="CAUYUJ010016390">
    <property type="protein sequence ID" value="CAK0864691.1"/>
    <property type="molecule type" value="Genomic_DNA"/>
</dbReference>